<keyword evidence="1" id="KW-1133">Transmembrane helix</keyword>
<dbReference type="GeneID" id="49393092"/>
<dbReference type="EMBL" id="AZCU01000005">
    <property type="protein sequence ID" value="KRK25902.1"/>
    <property type="molecule type" value="Genomic_DNA"/>
</dbReference>
<dbReference type="Proteomes" id="UP000051020">
    <property type="component" value="Unassembled WGS sequence"/>
</dbReference>
<sequence length="525" mass="58312">MRKASWWLVLASLVMTMMVVTIPKTVQAAENSKQVLLVYDSQNVADHGQAKIAAVQRILTGLHVRVTTMAAEDYRAGELADYSGVVTLINWPQTKLDNAAFVRDRNRFNSPQLHIGMNLTATEAQRLHAHRTNLYQQQFSLQAAHQGVQQLLPFKTSLTTLTDLPTDATTIGWLKPQSLSDRRYPYGTIVGHYGYLPFLSTGGYAFMLATQTIATLFGTSGHYQPLLTIAKVTPYSNLELLDQLSAWLYAQGIPFAVSTTTVGDNGSFKAYQRFAKVLRRVENRGGVIFLKTPVVGGVTASSGPGLNKLMNSYLIQFAQNQVYPVGISSSAYWNQDRVYRTNSLAKANQVLLLPNPATTTYAHQDNQATIFKQAFYGISATSFESVKQGANLSRSGLDFAIPTALTMTMPNRQASLEDVTRRIHRMNYQWYDPTQQMPQTLIKAGTATIGYHQGTYFLNGAATQVTNEAPKTQTLAPVKPAQSWMNRFFKTQGVVLLVFFSLTLGIFGLFIVIGRRVYLNMFKPK</sequence>
<feature type="signal peptide" evidence="2">
    <location>
        <begin position="1"/>
        <end position="28"/>
    </location>
</feature>
<accession>A0A837RD64</accession>
<dbReference type="RefSeq" id="WP_050339141.1">
    <property type="nucleotide sequence ID" value="NZ_AZCU01000005.1"/>
</dbReference>
<proteinExistence type="predicted"/>
<gene>
    <name evidence="3" type="ORF">FD24_GL002662</name>
</gene>
<comment type="caution">
    <text evidence="3">The sequence shown here is derived from an EMBL/GenBank/DDBJ whole genome shotgun (WGS) entry which is preliminary data.</text>
</comment>
<feature type="chain" id="PRO_5032841639" description="DUF2334 domain-containing protein" evidence="2">
    <location>
        <begin position="29"/>
        <end position="525"/>
    </location>
</feature>
<evidence type="ECO:0000313" key="3">
    <source>
        <dbReference type="EMBL" id="KRK25902.1"/>
    </source>
</evidence>
<reference evidence="3 4" key="1">
    <citation type="journal article" date="2015" name="Genome Announc.">
        <title>Expanding the biotechnology potential of lactobacilli through comparative genomics of 213 strains and associated genera.</title>
        <authorList>
            <person name="Sun Z."/>
            <person name="Harris H.M."/>
            <person name="McCann A."/>
            <person name="Guo C."/>
            <person name="Argimon S."/>
            <person name="Zhang W."/>
            <person name="Yang X."/>
            <person name="Jeffery I.B."/>
            <person name="Cooney J.C."/>
            <person name="Kagawa T.F."/>
            <person name="Liu W."/>
            <person name="Song Y."/>
            <person name="Salvetti E."/>
            <person name="Wrobel A."/>
            <person name="Rasinkangas P."/>
            <person name="Parkhill J."/>
            <person name="Rea M.C."/>
            <person name="O'Sullivan O."/>
            <person name="Ritari J."/>
            <person name="Douillard F.P."/>
            <person name="Paul Ross R."/>
            <person name="Yang R."/>
            <person name="Briner A.E."/>
            <person name="Felis G.E."/>
            <person name="de Vos W.M."/>
            <person name="Barrangou R."/>
            <person name="Klaenhammer T.R."/>
            <person name="Caufield P.W."/>
            <person name="Cui Y."/>
            <person name="Zhang H."/>
            <person name="O'Toole P.W."/>
        </authorList>
    </citation>
    <scope>NUCLEOTIDE SEQUENCE [LARGE SCALE GENOMIC DNA]</scope>
    <source>
        <strain evidence="3 4">DSM 20314</strain>
    </source>
</reference>
<protein>
    <recommendedName>
        <fullName evidence="5">DUF2334 domain-containing protein</fullName>
    </recommendedName>
</protein>
<name>A0A837RD64_LACPE</name>
<keyword evidence="1" id="KW-0812">Transmembrane</keyword>
<keyword evidence="1" id="KW-0472">Membrane</keyword>
<dbReference type="AlphaFoldDB" id="A0A837RD64"/>
<feature type="transmembrane region" description="Helical" evidence="1">
    <location>
        <begin position="493"/>
        <end position="513"/>
    </location>
</feature>
<evidence type="ECO:0008006" key="5">
    <source>
        <dbReference type="Google" id="ProtNLM"/>
    </source>
</evidence>
<organism evidence="3 4">
    <name type="scientific">Lactiplantibacillus pentosus DSM 20314</name>
    <dbReference type="NCBI Taxonomy" id="1423791"/>
    <lineage>
        <taxon>Bacteria</taxon>
        <taxon>Bacillati</taxon>
        <taxon>Bacillota</taxon>
        <taxon>Bacilli</taxon>
        <taxon>Lactobacillales</taxon>
        <taxon>Lactobacillaceae</taxon>
        <taxon>Lactiplantibacillus</taxon>
    </lineage>
</organism>
<keyword evidence="2" id="KW-0732">Signal</keyword>
<evidence type="ECO:0000256" key="1">
    <source>
        <dbReference type="SAM" id="Phobius"/>
    </source>
</evidence>
<evidence type="ECO:0000313" key="4">
    <source>
        <dbReference type="Proteomes" id="UP000051020"/>
    </source>
</evidence>
<evidence type="ECO:0000256" key="2">
    <source>
        <dbReference type="SAM" id="SignalP"/>
    </source>
</evidence>